<dbReference type="AlphaFoldDB" id="A0A371XBR4"/>
<gene>
    <name evidence="3" type="ORF">DYI37_03380</name>
</gene>
<proteinExistence type="predicted"/>
<evidence type="ECO:0000259" key="2">
    <source>
        <dbReference type="Pfam" id="PF04448"/>
    </source>
</evidence>
<dbReference type="OrthoDB" id="7510885at2"/>
<sequence>MQRDDARYCAGANAHIEIGGLCERHVEELRAHARKLQQMMADNSPTYPAPADGWVCFHCGLRFTTGASAEAHFGCSPAGKPVCLATRAARSDALADALREACKIIREHVETGSVLWSKNGEMEQVRRWEALASHEQGKSVEGWNSDMNAAPRDGTPIVTVVWFSQSFDGDMTPEYRVLAWDVLEDSGWCDQDGNPVDDHPTHWMPLPAAPTQEGNQDGR</sequence>
<evidence type="ECO:0000313" key="3">
    <source>
        <dbReference type="EMBL" id="RFC66494.1"/>
    </source>
</evidence>
<evidence type="ECO:0000313" key="4">
    <source>
        <dbReference type="Proteomes" id="UP000264310"/>
    </source>
</evidence>
<feature type="region of interest" description="Disordered" evidence="1">
    <location>
        <begin position="191"/>
        <end position="219"/>
    </location>
</feature>
<keyword evidence="4" id="KW-1185">Reference proteome</keyword>
<dbReference type="InterPro" id="IPR007539">
    <property type="entry name" value="DUF551"/>
</dbReference>
<protein>
    <submittedName>
        <fullName evidence="3">DUF551 domain-containing protein</fullName>
    </submittedName>
</protein>
<dbReference type="Proteomes" id="UP000264310">
    <property type="component" value="Unassembled WGS sequence"/>
</dbReference>
<feature type="domain" description="DUF551" evidence="2">
    <location>
        <begin position="160"/>
        <end position="211"/>
    </location>
</feature>
<dbReference type="Pfam" id="PF04448">
    <property type="entry name" value="DUF551"/>
    <property type="match status" value="1"/>
</dbReference>
<dbReference type="RefSeq" id="WP_116681747.1">
    <property type="nucleotide sequence ID" value="NZ_QURL01000001.1"/>
</dbReference>
<dbReference type="EMBL" id="QURL01000001">
    <property type="protein sequence ID" value="RFC66494.1"/>
    <property type="molecule type" value="Genomic_DNA"/>
</dbReference>
<reference evidence="3 4" key="1">
    <citation type="submission" date="2018-08" db="EMBL/GenBank/DDBJ databases">
        <title>Fulvimarina sp. 85, whole genome shotgun sequence.</title>
        <authorList>
            <person name="Tuo L."/>
        </authorList>
    </citation>
    <scope>NUCLEOTIDE SEQUENCE [LARGE SCALE GENOMIC DNA]</scope>
    <source>
        <strain evidence="3 4">85</strain>
    </source>
</reference>
<accession>A0A371XBR4</accession>
<comment type="caution">
    <text evidence="3">The sequence shown here is derived from an EMBL/GenBank/DDBJ whole genome shotgun (WGS) entry which is preliminary data.</text>
</comment>
<evidence type="ECO:0000256" key="1">
    <source>
        <dbReference type="SAM" id="MobiDB-lite"/>
    </source>
</evidence>
<name>A0A371XBR4_9HYPH</name>
<organism evidence="3 4">
    <name type="scientific">Fulvimarina endophytica</name>
    <dbReference type="NCBI Taxonomy" id="2293836"/>
    <lineage>
        <taxon>Bacteria</taxon>
        <taxon>Pseudomonadati</taxon>
        <taxon>Pseudomonadota</taxon>
        <taxon>Alphaproteobacteria</taxon>
        <taxon>Hyphomicrobiales</taxon>
        <taxon>Aurantimonadaceae</taxon>
        <taxon>Fulvimarina</taxon>
    </lineage>
</organism>